<dbReference type="InterPro" id="IPR001888">
    <property type="entry name" value="Transposase_1"/>
</dbReference>
<reference evidence="1 2" key="1">
    <citation type="submission" date="2022-01" db="EMBL/GenBank/DDBJ databases">
        <title>A chromosomal length assembly of Cordylochernes scorpioides.</title>
        <authorList>
            <person name="Zeh D."/>
            <person name="Zeh J."/>
        </authorList>
    </citation>
    <scope>NUCLEOTIDE SEQUENCE [LARGE SCALE GENOMIC DNA]</scope>
    <source>
        <strain evidence="1">IN4F17</strain>
        <tissue evidence="1">Whole Body</tissue>
    </source>
</reference>
<dbReference type="Pfam" id="PF01359">
    <property type="entry name" value="Transposase_1"/>
    <property type="match status" value="1"/>
</dbReference>
<protein>
    <submittedName>
        <fullName evidence="1">Uncharacterized protein</fullName>
    </submittedName>
</protein>
<organism evidence="1 2">
    <name type="scientific">Cordylochernes scorpioides</name>
    <dbReference type="NCBI Taxonomy" id="51811"/>
    <lineage>
        <taxon>Eukaryota</taxon>
        <taxon>Metazoa</taxon>
        <taxon>Ecdysozoa</taxon>
        <taxon>Arthropoda</taxon>
        <taxon>Chelicerata</taxon>
        <taxon>Arachnida</taxon>
        <taxon>Pseudoscorpiones</taxon>
        <taxon>Cheliferoidea</taxon>
        <taxon>Chernetidae</taxon>
        <taxon>Cordylochernes</taxon>
    </lineage>
</organism>
<dbReference type="EMBL" id="CP092865">
    <property type="protein sequence ID" value="UYV65941.1"/>
    <property type="molecule type" value="Genomic_DNA"/>
</dbReference>
<proteinExistence type="predicted"/>
<accession>A0ABY6KCL3</accession>
<gene>
    <name evidence="1" type="ORF">LAZ67_3005940</name>
</gene>
<keyword evidence="2" id="KW-1185">Reference proteome</keyword>
<evidence type="ECO:0000313" key="2">
    <source>
        <dbReference type="Proteomes" id="UP001235939"/>
    </source>
</evidence>
<sequence>MNHVLDGLNIATPEMVSKFYCIFMEDRQLRPREFHQTGGVQYIFRVKLQMKKTRVRDRCRNCLRSTKTHADRHFPPSIWIHHYTPEYKQQSKLWTGPGERTPKSAKTVVSAVKNDVHCLWDSQGIILTEYCNNGKQ</sequence>
<dbReference type="Proteomes" id="UP001235939">
    <property type="component" value="Chromosome 03"/>
</dbReference>
<evidence type="ECO:0000313" key="1">
    <source>
        <dbReference type="EMBL" id="UYV65941.1"/>
    </source>
</evidence>
<name>A0ABY6KCL3_9ARAC</name>